<keyword evidence="1" id="KW-0472">Membrane</keyword>
<keyword evidence="3" id="KW-1185">Reference proteome</keyword>
<proteinExistence type="predicted"/>
<keyword evidence="1" id="KW-1133">Transmembrane helix</keyword>
<evidence type="ECO:0000313" key="2">
    <source>
        <dbReference type="EMBL" id="CAH2105909.1"/>
    </source>
</evidence>
<feature type="transmembrane region" description="Helical" evidence="1">
    <location>
        <begin position="6"/>
        <end position="26"/>
    </location>
</feature>
<protein>
    <submittedName>
        <fullName evidence="2">Uncharacterized protein</fullName>
    </submittedName>
</protein>
<evidence type="ECO:0000256" key="1">
    <source>
        <dbReference type="SAM" id="Phobius"/>
    </source>
</evidence>
<sequence length="164" mass="18638">MSKATLFVVAYSFVLIGLFSTFFYLMTTVNPEPMKQDKARRYGSDDYLYPNDVLLPNDNVAFGLEKVTDDYDTINVEERVQPVTPPTVYKLRPEIPSTSKQTKKSETIATVNKRQKSYCTRKLSTDAIKIVNKSIEAPLRGFKRSINQDNEQNISLNPPPPLVL</sequence>
<dbReference type="Proteomes" id="UP001153954">
    <property type="component" value="Unassembled WGS sequence"/>
</dbReference>
<comment type="caution">
    <text evidence="2">The sequence shown here is derived from an EMBL/GenBank/DDBJ whole genome shotgun (WGS) entry which is preliminary data.</text>
</comment>
<name>A0AAU9V3I1_EUPED</name>
<keyword evidence="1" id="KW-0812">Transmembrane</keyword>
<gene>
    <name evidence="2" type="ORF">EEDITHA_LOCUS20108</name>
</gene>
<organism evidence="2 3">
    <name type="scientific">Euphydryas editha</name>
    <name type="common">Edith's checkerspot</name>
    <dbReference type="NCBI Taxonomy" id="104508"/>
    <lineage>
        <taxon>Eukaryota</taxon>
        <taxon>Metazoa</taxon>
        <taxon>Ecdysozoa</taxon>
        <taxon>Arthropoda</taxon>
        <taxon>Hexapoda</taxon>
        <taxon>Insecta</taxon>
        <taxon>Pterygota</taxon>
        <taxon>Neoptera</taxon>
        <taxon>Endopterygota</taxon>
        <taxon>Lepidoptera</taxon>
        <taxon>Glossata</taxon>
        <taxon>Ditrysia</taxon>
        <taxon>Papilionoidea</taxon>
        <taxon>Nymphalidae</taxon>
        <taxon>Nymphalinae</taxon>
        <taxon>Euphydryas</taxon>
    </lineage>
</organism>
<reference evidence="2" key="1">
    <citation type="submission" date="2022-03" db="EMBL/GenBank/DDBJ databases">
        <authorList>
            <person name="Tunstrom K."/>
        </authorList>
    </citation>
    <scope>NUCLEOTIDE SEQUENCE</scope>
</reference>
<accession>A0AAU9V3I1</accession>
<dbReference type="AlphaFoldDB" id="A0AAU9V3I1"/>
<evidence type="ECO:0000313" key="3">
    <source>
        <dbReference type="Proteomes" id="UP001153954"/>
    </source>
</evidence>
<dbReference type="EMBL" id="CAKOGL010000028">
    <property type="protein sequence ID" value="CAH2105909.1"/>
    <property type="molecule type" value="Genomic_DNA"/>
</dbReference>